<dbReference type="AlphaFoldDB" id="A0A8H7CV68"/>
<dbReference type="CDD" id="cd03443">
    <property type="entry name" value="PaaI_thioesterase"/>
    <property type="match status" value="1"/>
</dbReference>
<feature type="domain" description="Thioesterase" evidence="3">
    <location>
        <begin position="107"/>
        <end position="175"/>
    </location>
</feature>
<evidence type="ECO:0000256" key="2">
    <source>
        <dbReference type="SAM" id="MobiDB-lite"/>
    </source>
</evidence>
<reference evidence="4" key="1">
    <citation type="submission" date="2020-05" db="EMBL/GenBank/DDBJ databases">
        <title>Mycena genomes resolve the evolution of fungal bioluminescence.</title>
        <authorList>
            <person name="Tsai I.J."/>
        </authorList>
    </citation>
    <scope>NUCLEOTIDE SEQUENCE</scope>
    <source>
        <strain evidence="4">160909Yilan</strain>
    </source>
</reference>
<evidence type="ECO:0000256" key="1">
    <source>
        <dbReference type="ARBA" id="ARBA00008324"/>
    </source>
</evidence>
<evidence type="ECO:0000313" key="4">
    <source>
        <dbReference type="EMBL" id="KAF7349437.1"/>
    </source>
</evidence>
<organism evidence="4 5">
    <name type="scientific">Mycena sanguinolenta</name>
    <dbReference type="NCBI Taxonomy" id="230812"/>
    <lineage>
        <taxon>Eukaryota</taxon>
        <taxon>Fungi</taxon>
        <taxon>Dikarya</taxon>
        <taxon>Basidiomycota</taxon>
        <taxon>Agaricomycotina</taxon>
        <taxon>Agaricomycetes</taxon>
        <taxon>Agaricomycetidae</taxon>
        <taxon>Agaricales</taxon>
        <taxon>Marasmiineae</taxon>
        <taxon>Mycenaceae</taxon>
        <taxon>Mycena</taxon>
    </lineage>
</organism>
<proteinExistence type="inferred from homology"/>
<dbReference type="SUPFAM" id="SSF54637">
    <property type="entry name" value="Thioesterase/thiol ester dehydrase-isomerase"/>
    <property type="match status" value="1"/>
</dbReference>
<dbReference type="PANTHER" id="PTHR21660">
    <property type="entry name" value="THIOESTERASE SUPERFAMILY MEMBER-RELATED"/>
    <property type="match status" value="1"/>
</dbReference>
<dbReference type="Pfam" id="PF03061">
    <property type="entry name" value="4HBT"/>
    <property type="match status" value="1"/>
</dbReference>
<evidence type="ECO:0000313" key="5">
    <source>
        <dbReference type="Proteomes" id="UP000623467"/>
    </source>
</evidence>
<dbReference type="PANTHER" id="PTHR21660:SF11">
    <property type="entry name" value="FAMILY PROTEIN, PUTATIVE (AFU_ORTHOLOGUE AFUA_4G04355)-RELATED"/>
    <property type="match status" value="1"/>
</dbReference>
<sequence>MSSSNATKNTPAGTSEPALSSINAPSGSLSTVDSQSSPKPHNPTILSTSASDTQDLFNRVQTVLSTYLTSSPLYKILLSTLSLSSAAHGHVTLELVVLPVHVNSKAVLHGSLSATLVDLVGGLAIASTGSKTGLSTDMHISFAGSASEGDTLRIEGFAERVGATLAFTRVRIGKEVREGEQMLVATGSHTKYVR</sequence>
<dbReference type="InterPro" id="IPR006683">
    <property type="entry name" value="Thioestr_dom"/>
</dbReference>
<evidence type="ECO:0000259" key="3">
    <source>
        <dbReference type="Pfam" id="PF03061"/>
    </source>
</evidence>
<comment type="caution">
    <text evidence="4">The sequence shown here is derived from an EMBL/GenBank/DDBJ whole genome shotgun (WGS) entry which is preliminary data.</text>
</comment>
<dbReference type="GO" id="GO:0047617">
    <property type="term" value="F:fatty acyl-CoA hydrolase activity"/>
    <property type="evidence" value="ECO:0007669"/>
    <property type="project" value="InterPro"/>
</dbReference>
<feature type="region of interest" description="Disordered" evidence="2">
    <location>
        <begin position="1"/>
        <end position="50"/>
    </location>
</feature>
<protein>
    <submittedName>
        <fullName evidence="4">4HBT domain-containing protein</fullName>
    </submittedName>
</protein>
<name>A0A8H7CV68_9AGAR</name>
<keyword evidence="5" id="KW-1185">Reference proteome</keyword>
<accession>A0A8H7CV68</accession>
<dbReference type="OrthoDB" id="46529at2759"/>
<dbReference type="Gene3D" id="3.10.129.10">
    <property type="entry name" value="Hotdog Thioesterase"/>
    <property type="match status" value="1"/>
</dbReference>
<comment type="similarity">
    <text evidence="1">Belongs to the thioesterase PaaI family.</text>
</comment>
<dbReference type="InterPro" id="IPR039298">
    <property type="entry name" value="ACOT13"/>
</dbReference>
<dbReference type="InterPro" id="IPR029069">
    <property type="entry name" value="HotDog_dom_sf"/>
</dbReference>
<gene>
    <name evidence="4" type="ORF">MSAN_01733600</name>
</gene>
<dbReference type="Proteomes" id="UP000623467">
    <property type="component" value="Unassembled WGS sequence"/>
</dbReference>
<dbReference type="EMBL" id="JACAZH010000016">
    <property type="protein sequence ID" value="KAF7349437.1"/>
    <property type="molecule type" value="Genomic_DNA"/>
</dbReference>